<proteinExistence type="predicted"/>
<evidence type="ECO:0000313" key="1">
    <source>
        <dbReference type="EMBL" id="AGO47141.1"/>
    </source>
</evidence>
<sequence>MEMVIVMFKSLNYNNIMKQLNEYRNLSKNAKELLVNKNPDLLTMMSKMLQGTFLKVQWLVDKDIDFIEIIKVKDEGIIANMKRAVSGKNIKEEFSVFDYEYQAWFLFLDERIKVEILSESEYHEQLDSFKDKKTLKPFEVGDWVIGNDSESKKVNRNDLQIGIIVKIKKEGFKVMELHHNKQNSLINWGPHIRYATDQEKINAMTK</sequence>
<reference evidence="1 2" key="1">
    <citation type="journal article" date="2013" name="Proc. Natl. Acad. Sci. U.S.A.">
        <title>Twelve previously unknown phage genera are ubiquitous in global oceans.</title>
        <authorList>
            <person name="Holmfeldt K."/>
            <person name="Solonenko N."/>
            <person name="Shah M."/>
            <person name="Corrier K."/>
            <person name="Riemann L."/>
            <person name="Verberkmoes N.C."/>
            <person name="Sullivan M.B."/>
        </authorList>
    </citation>
    <scope>NUCLEOTIDE SEQUENCE [LARGE SCALE GENOMIC DNA]</scope>
    <source>
        <strain evidence="1">PhiST</strain>
    </source>
</reference>
<reference evidence="2" key="2">
    <citation type="submission" date="2013-03" db="EMBL/GenBank/DDBJ databases">
        <title>The Cellulophaga phages: a novel, diverse, and globally ubiquitous model system.</title>
        <authorList>
            <person name="Holmfeldt K."/>
            <person name="Solonenko N."/>
            <person name="Shah M."/>
            <person name="Corrier K."/>
            <person name="Riemann L."/>
            <person name="VerBerkmoes N.C."/>
            <person name="Sullivan M.B."/>
        </authorList>
    </citation>
    <scope>NUCLEOTIDE SEQUENCE [LARGE SCALE GENOMIC DNA]</scope>
</reference>
<gene>
    <name evidence="1" type="ORF">PhiST_gp002</name>
</gene>
<dbReference type="Proteomes" id="UP000014729">
    <property type="component" value="Segment"/>
</dbReference>
<name>R9ZVQ0_9CAUD</name>
<protein>
    <submittedName>
        <fullName evidence="1">Uncharacterized protein</fullName>
    </submittedName>
</protein>
<evidence type="ECO:0000313" key="2">
    <source>
        <dbReference type="Proteomes" id="UP000014729"/>
    </source>
</evidence>
<organism evidence="1 2">
    <name type="scientific">Cellulophaga phage phiST</name>
    <dbReference type="NCBI Taxonomy" id="756282"/>
    <lineage>
        <taxon>Viruses</taxon>
        <taxon>Duplodnaviria</taxon>
        <taxon>Heunggongvirae</taxon>
        <taxon>Uroviricota</taxon>
        <taxon>Caudoviricetes</taxon>
        <taxon>Cbastvirus</taxon>
        <taxon>Cbastvirus ST</taxon>
    </lineage>
</organism>
<dbReference type="EMBL" id="KC821604">
    <property type="protein sequence ID" value="AGO47141.1"/>
    <property type="molecule type" value="Genomic_DNA"/>
</dbReference>
<accession>R9ZVQ0</accession>